<evidence type="ECO:0000256" key="2">
    <source>
        <dbReference type="ARBA" id="ARBA00009077"/>
    </source>
</evidence>
<dbReference type="RefSeq" id="WP_092039899.1">
    <property type="nucleotide sequence ID" value="NZ_FOTK01000008.1"/>
</dbReference>
<dbReference type="NCBIfam" id="NF004650">
    <property type="entry name" value="PRK05994.1"/>
    <property type="match status" value="1"/>
</dbReference>
<reference evidence="8" key="1">
    <citation type="submission" date="2016-10" db="EMBL/GenBank/DDBJ databases">
        <authorList>
            <person name="Varghese N."/>
            <person name="Submissions S."/>
        </authorList>
    </citation>
    <scope>NUCLEOTIDE SEQUENCE [LARGE SCALE GENOMIC DNA]</scope>
    <source>
        <strain evidence="8">BL36</strain>
    </source>
</reference>
<dbReference type="GO" id="GO:0030170">
    <property type="term" value="F:pyridoxal phosphate binding"/>
    <property type="evidence" value="ECO:0007669"/>
    <property type="project" value="InterPro"/>
</dbReference>
<keyword evidence="8" id="KW-1185">Reference proteome</keyword>
<dbReference type="Proteomes" id="UP000199048">
    <property type="component" value="Unassembled WGS sequence"/>
</dbReference>
<dbReference type="Gene3D" id="3.40.640.10">
    <property type="entry name" value="Type I PLP-dependent aspartate aminotransferase-like (Major domain)"/>
    <property type="match status" value="1"/>
</dbReference>
<dbReference type="PIRSF" id="PIRSF001434">
    <property type="entry name" value="CGS"/>
    <property type="match status" value="1"/>
</dbReference>
<sequence length="426" mass="45235">MTDRLPGFNTLAIHAGAAPDASTGARATPIYQTTSFVFDDVDHAASLFGLQAFGNIYSRITNPTNAVLEERIAALEGGTAALAVASGHAAEFLTMHALMQPGDEFVASNKLYGGSINQFNHSYKNFGWSVAWADNDDPASFEAAITPRTKAIFCESIANPGGVITDIAALSAVAKKHNLPLVVDNTMATPYLIRPLEHGADIVVHSATKFLGGHGNSIGGLIVDGGSFQWAGDARYPMMSQPRPEYSGMVLAETFGNFGFAIACRVLGLRDLGPSLSPFNAFLILNGIETLPLRMQRHSDNALVVAKHLAQHEAVAWVSYPGLETDRYHALAQRYTPNGAGAVFTFGLKGGYEAGVKLVSNLQLFSHLANIGDTRSLVIHPASTTHRQLTVDQKTAAGAGPEVVRLSIGLEDPADLIEDLDGALRA</sequence>
<organism evidence="7 8">
    <name type="scientific">Methylobacterium pseudosasicola</name>
    <dbReference type="NCBI Taxonomy" id="582667"/>
    <lineage>
        <taxon>Bacteria</taxon>
        <taxon>Pseudomonadati</taxon>
        <taxon>Pseudomonadota</taxon>
        <taxon>Alphaproteobacteria</taxon>
        <taxon>Hyphomicrobiales</taxon>
        <taxon>Methylobacteriaceae</taxon>
        <taxon>Methylobacterium</taxon>
    </lineage>
</organism>
<dbReference type="GO" id="GO:0003961">
    <property type="term" value="F:O-acetylhomoserine aminocarboxypropyltransferase activity"/>
    <property type="evidence" value="ECO:0007669"/>
    <property type="project" value="TreeGrafter"/>
</dbReference>
<dbReference type="InterPro" id="IPR015422">
    <property type="entry name" value="PyrdxlP-dep_Trfase_small"/>
</dbReference>
<dbReference type="PANTHER" id="PTHR43797">
    <property type="entry name" value="HOMOCYSTEINE/CYSTEINE SYNTHASE"/>
    <property type="match status" value="1"/>
</dbReference>
<dbReference type="GO" id="GO:0005737">
    <property type="term" value="C:cytoplasm"/>
    <property type="evidence" value="ECO:0007669"/>
    <property type="project" value="TreeGrafter"/>
</dbReference>
<dbReference type="OrthoDB" id="7316598at2"/>
<dbReference type="GO" id="GO:0004124">
    <property type="term" value="F:cysteine synthase activity"/>
    <property type="evidence" value="ECO:0007669"/>
    <property type="project" value="TreeGrafter"/>
</dbReference>
<dbReference type="PROSITE" id="PS00868">
    <property type="entry name" value="CYS_MET_METAB_PP"/>
    <property type="match status" value="1"/>
</dbReference>
<evidence type="ECO:0000313" key="8">
    <source>
        <dbReference type="Proteomes" id="UP000199048"/>
    </source>
</evidence>
<dbReference type="InterPro" id="IPR054542">
    <property type="entry name" value="Cys_met_metab_PP"/>
</dbReference>
<feature type="modified residue" description="N6-(pyridoxal phosphate)lysine" evidence="5">
    <location>
        <position position="209"/>
    </location>
</feature>
<dbReference type="STRING" id="582667.SAMN05192568_1008206"/>
<dbReference type="SUPFAM" id="SSF53383">
    <property type="entry name" value="PLP-dependent transferases"/>
    <property type="match status" value="1"/>
</dbReference>
<dbReference type="FunFam" id="3.40.640.10:FF:000035">
    <property type="entry name" value="O-succinylhomoserine sulfhydrylase"/>
    <property type="match status" value="1"/>
</dbReference>
<accession>A0A1I4JS82</accession>
<dbReference type="Pfam" id="PF01053">
    <property type="entry name" value="Cys_Met_Meta_PP"/>
    <property type="match status" value="1"/>
</dbReference>
<dbReference type="GO" id="GO:0006535">
    <property type="term" value="P:cysteine biosynthetic process from serine"/>
    <property type="evidence" value="ECO:0007669"/>
    <property type="project" value="TreeGrafter"/>
</dbReference>
<dbReference type="GO" id="GO:0071269">
    <property type="term" value="P:L-homocysteine biosynthetic process"/>
    <property type="evidence" value="ECO:0007669"/>
    <property type="project" value="TreeGrafter"/>
</dbReference>
<dbReference type="InterPro" id="IPR000277">
    <property type="entry name" value="Cys/Met-Metab_PyrdxlP-dep_enz"/>
</dbReference>
<dbReference type="AlphaFoldDB" id="A0A1I4JS82"/>
<dbReference type="GO" id="GO:0019346">
    <property type="term" value="P:transsulfuration"/>
    <property type="evidence" value="ECO:0007669"/>
    <property type="project" value="InterPro"/>
</dbReference>
<evidence type="ECO:0000256" key="4">
    <source>
        <dbReference type="ARBA" id="ARBA00022898"/>
    </source>
</evidence>
<keyword evidence="4 5" id="KW-0663">Pyridoxal phosphate</keyword>
<dbReference type="PANTHER" id="PTHR43797:SF2">
    <property type="entry name" value="HOMOCYSTEINE_CYSTEINE SYNTHASE"/>
    <property type="match status" value="1"/>
</dbReference>
<dbReference type="NCBIfam" id="TIGR01326">
    <property type="entry name" value="OAH_OAS_sulfhy"/>
    <property type="match status" value="1"/>
</dbReference>
<gene>
    <name evidence="7" type="ORF">SAMN05192568_1008206</name>
</gene>
<comment type="similarity">
    <text evidence="2 6">Belongs to the trans-sulfuration enzymes family.</text>
</comment>
<evidence type="ECO:0000256" key="1">
    <source>
        <dbReference type="ARBA" id="ARBA00001933"/>
    </source>
</evidence>
<evidence type="ECO:0000256" key="3">
    <source>
        <dbReference type="ARBA" id="ARBA00022679"/>
    </source>
</evidence>
<proteinExistence type="inferred from homology"/>
<dbReference type="CDD" id="cd00614">
    <property type="entry name" value="CGS_like"/>
    <property type="match status" value="1"/>
</dbReference>
<evidence type="ECO:0000256" key="6">
    <source>
        <dbReference type="RuleBase" id="RU362118"/>
    </source>
</evidence>
<evidence type="ECO:0000256" key="5">
    <source>
        <dbReference type="PIRSR" id="PIRSR001434-2"/>
    </source>
</evidence>
<dbReference type="EMBL" id="FOTK01000008">
    <property type="protein sequence ID" value="SFL69083.1"/>
    <property type="molecule type" value="Genomic_DNA"/>
</dbReference>
<name>A0A1I4JS82_9HYPH</name>
<dbReference type="InterPro" id="IPR006235">
    <property type="entry name" value="OAc-hSer/O-AcSer_sulfhydrylase"/>
</dbReference>
<comment type="cofactor">
    <cofactor evidence="1 6">
        <name>pyridoxal 5'-phosphate</name>
        <dbReference type="ChEBI" id="CHEBI:597326"/>
    </cofactor>
</comment>
<protein>
    <submittedName>
        <fullName evidence="7">O-acetylhomoserine sulfhydrylase</fullName>
    </submittedName>
</protein>
<keyword evidence="3" id="KW-0808">Transferase</keyword>
<dbReference type="Gene3D" id="3.90.1150.10">
    <property type="entry name" value="Aspartate Aminotransferase, domain 1"/>
    <property type="match status" value="1"/>
</dbReference>
<dbReference type="InterPro" id="IPR015424">
    <property type="entry name" value="PyrdxlP-dep_Trfase"/>
</dbReference>
<evidence type="ECO:0000313" key="7">
    <source>
        <dbReference type="EMBL" id="SFL69083.1"/>
    </source>
</evidence>
<dbReference type="InterPro" id="IPR015421">
    <property type="entry name" value="PyrdxlP-dep_Trfase_major"/>
</dbReference>